<dbReference type="Proteomes" id="UP001558613">
    <property type="component" value="Unassembled WGS sequence"/>
</dbReference>
<organism evidence="2 3">
    <name type="scientific">Cirrhinus molitorella</name>
    <name type="common">mud carp</name>
    <dbReference type="NCBI Taxonomy" id="172907"/>
    <lineage>
        <taxon>Eukaryota</taxon>
        <taxon>Metazoa</taxon>
        <taxon>Chordata</taxon>
        <taxon>Craniata</taxon>
        <taxon>Vertebrata</taxon>
        <taxon>Euteleostomi</taxon>
        <taxon>Actinopterygii</taxon>
        <taxon>Neopterygii</taxon>
        <taxon>Teleostei</taxon>
        <taxon>Ostariophysi</taxon>
        <taxon>Cypriniformes</taxon>
        <taxon>Cyprinidae</taxon>
        <taxon>Labeoninae</taxon>
        <taxon>Labeonini</taxon>
        <taxon>Cirrhinus</taxon>
    </lineage>
</organism>
<keyword evidence="3" id="KW-1185">Reference proteome</keyword>
<sequence>MISSRLLNNSYAQFERQNNVTARKASPVCLSAADLDVVRNTQLMMVLSLFLLFGLTWSVAFFSYGPMRIPSYYIFTVLISFQGNPIKYDVTCNVQVSSHSTNNDKCKGNENPYPGCLKIPPADLKNTCKTASYNETICSENEGNKYIMRLNRNQWMCVICENRPIFNFTTTGSTNNLNAG</sequence>
<evidence type="ECO:0000313" key="3">
    <source>
        <dbReference type="Proteomes" id="UP001558613"/>
    </source>
</evidence>
<protein>
    <submittedName>
        <fullName evidence="2">Uncharacterized protein</fullName>
    </submittedName>
</protein>
<keyword evidence="1" id="KW-0472">Membrane</keyword>
<gene>
    <name evidence="2" type="ORF">QQF64_010615</name>
</gene>
<dbReference type="Gene3D" id="1.20.1070.10">
    <property type="entry name" value="Rhodopsin 7-helix transmembrane proteins"/>
    <property type="match status" value="1"/>
</dbReference>
<keyword evidence="1" id="KW-0812">Transmembrane</keyword>
<evidence type="ECO:0000313" key="2">
    <source>
        <dbReference type="EMBL" id="KAL1257371.1"/>
    </source>
</evidence>
<comment type="caution">
    <text evidence="2">The sequence shown here is derived from an EMBL/GenBank/DDBJ whole genome shotgun (WGS) entry which is preliminary data.</text>
</comment>
<evidence type="ECO:0000256" key="1">
    <source>
        <dbReference type="SAM" id="Phobius"/>
    </source>
</evidence>
<feature type="transmembrane region" description="Helical" evidence="1">
    <location>
        <begin position="43"/>
        <end position="64"/>
    </location>
</feature>
<keyword evidence="1" id="KW-1133">Transmembrane helix</keyword>
<feature type="non-terminal residue" evidence="2">
    <location>
        <position position="180"/>
    </location>
</feature>
<name>A0ABR3LZC6_9TELE</name>
<proteinExistence type="predicted"/>
<reference evidence="2 3" key="1">
    <citation type="submission" date="2023-09" db="EMBL/GenBank/DDBJ databases">
        <authorList>
            <person name="Wang M."/>
        </authorList>
    </citation>
    <scope>NUCLEOTIDE SEQUENCE [LARGE SCALE GENOMIC DNA]</scope>
    <source>
        <strain evidence="2">GT-2023</strain>
        <tissue evidence="2">Liver</tissue>
    </source>
</reference>
<accession>A0ABR3LZC6</accession>
<dbReference type="EMBL" id="JAYMGO010000017">
    <property type="protein sequence ID" value="KAL1257371.1"/>
    <property type="molecule type" value="Genomic_DNA"/>
</dbReference>